<evidence type="ECO:0000256" key="2">
    <source>
        <dbReference type="ARBA" id="ARBA00022980"/>
    </source>
</evidence>
<dbReference type="InterPro" id="IPR038464">
    <property type="entry name" value="Ribosomal_eL38_sf"/>
</dbReference>
<evidence type="ECO:0000256" key="3">
    <source>
        <dbReference type="ARBA" id="ARBA00023274"/>
    </source>
</evidence>
<dbReference type="GO" id="GO:0022625">
    <property type="term" value="C:cytosolic large ribosomal subunit"/>
    <property type="evidence" value="ECO:0007669"/>
    <property type="project" value="TreeGrafter"/>
</dbReference>
<evidence type="ECO:0000256" key="5">
    <source>
        <dbReference type="ARBA" id="ARBA00035338"/>
    </source>
</evidence>
<dbReference type="EMBL" id="HG937694">
    <property type="protein sequence ID" value="CDP39086.1"/>
    <property type="molecule type" value="Genomic_DNA"/>
</dbReference>
<evidence type="ECO:0000256" key="4">
    <source>
        <dbReference type="ARBA" id="ARBA00035235"/>
    </source>
</evidence>
<protein>
    <recommendedName>
        <fullName evidence="4">Large ribosomal subunit protein eL38</fullName>
    </recommendedName>
    <alternativeName>
        <fullName evidence="5">60S ribosomal protein L38</fullName>
    </alternativeName>
</protein>
<gene>
    <name evidence="7" type="ORF">GNLVRS02_ARAD1D49522g</name>
</gene>
<dbReference type="GO" id="GO:0006412">
    <property type="term" value="P:translation"/>
    <property type="evidence" value="ECO:0007669"/>
    <property type="project" value="InterPro"/>
</dbReference>
<organism evidence="7">
    <name type="scientific">Blastobotrys adeninivorans</name>
    <name type="common">Yeast</name>
    <name type="synonym">Arxula adeninivorans</name>
    <dbReference type="NCBI Taxonomy" id="409370"/>
    <lineage>
        <taxon>Eukaryota</taxon>
        <taxon>Fungi</taxon>
        <taxon>Dikarya</taxon>
        <taxon>Ascomycota</taxon>
        <taxon>Saccharomycotina</taxon>
        <taxon>Dipodascomycetes</taxon>
        <taxon>Dipodascales</taxon>
        <taxon>Trichomonascaceae</taxon>
        <taxon>Blastobotrys</taxon>
    </lineage>
</organism>
<proteinExistence type="inferred from homology"/>
<dbReference type="GO" id="GO:0022618">
    <property type="term" value="P:protein-RNA complex assembly"/>
    <property type="evidence" value="ECO:0007669"/>
    <property type="project" value="TreeGrafter"/>
</dbReference>
<keyword evidence="2 6" id="KW-0689">Ribosomal protein</keyword>
<evidence type="ECO:0000256" key="1">
    <source>
        <dbReference type="ARBA" id="ARBA00007803"/>
    </source>
</evidence>
<reference evidence="7" key="1">
    <citation type="submission" date="2014-02" db="EMBL/GenBank/DDBJ databases">
        <authorList>
            <person name="Genoscope - CEA"/>
        </authorList>
    </citation>
    <scope>NUCLEOTIDE SEQUENCE</scope>
    <source>
        <strain evidence="7">LS3</strain>
    </source>
</reference>
<dbReference type="PANTHER" id="PTHR10965:SF0">
    <property type="entry name" value="LARGE RIBOSOMAL SUBUNIT PROTEIN EL38"/>
    <property type="match status" value="1"/>
</dbReference>
<sequence>MAQEIKDIKKFIELARRKDVKSAIVKKNATSTKFKVRGSRHLYTLVLKDKEKAQKLIHSLPPNLTRTEITTKVPKKSN</sequence>
<dbReference type="AlphaFoldDB" id="A0A060TIU8"/>
<evidence type="ECO:0000313" key="7">
    <source>
        <dbReference type="EMBL" id="CDP39086.1"/>
    </source>
</evidence>
<name>A0A060TIU8_BLAAD</name>
<reference evidence="7" key="2">
    <citation type="submission" date="2014-06" db="EMBL/GenBank/DDBJ databases">
        <title>The complete genome of Blastobotrys (Arxula) adeninivorans LS3 - a yeast of biotechnological interest.</title>
        <authorList>
            <person name="Kunze G."/>
            <person name="Gaillardin C."/>
            <person name="Czernicka M."/>
            <person name="Durrens P."/>
            <person name="Martin T."/>
            <person name="Boer E."/>
            <person name="Gabaldon T."/>
            <person name="Cruz J."/>
            <person name="Talla E."/>
            <person name="Marck C."/>
            <person name="Goffeau A."/>
            <person name="Barbe V."/>
            <person name="Baret P."/>
            <person name="Baronian K."/>
            <person name="Beier S."/>
            <person name="Bleykasten C."/>
            <person name="Bode R."/>
            <person name="Casaregola S."/>
            <person name="Despons L."/>
            <person name="Fairhead C."/>
            <person name="Giersberg M."/>
            <person name="Gierski P."/>
            <person name="Hahnel U."/>
            <person name="Hartmann A."/>
            <person name="Jankowska D."/>
            <person name="Jubin C."/>
            <person name="Jung P."/>
            <person name="Lafontaine I."/>
            <person name="Leh-Louis V."/>
            <person name="Lemaire M."/>
            <person name="Marcet-Houben M."/>
            <person name="Mascher M."/>
            <person name="Morel G."/>
            <person name="Richard G.-F."/>
            <person name="Riechen J."/>
            <person name="Sacerdot C."/>
            <person name="Sarkar A."/>
            <person name="Savel G."/>
            <person name="Schacherer J."/>
            <person name="Sherman D."/>
            <person name="Straub M.-L."/>
            <person name="Stein N."/>
            <person name="Thierry A."/>
            <person name="Trautwein-Schult A."/>
            <person name="Westhof E."/>
            <person name="Worch S."/>
            <person name="Dujon B."/>
            <person name="Souciet J.-L."/>
            <person name="Wincker P."/>
            <person name="Scholz U."/>
            <person name="Neuveglise N."/>
        </authorList>
    </citation>
    <scope>NUCLEOTIDE SEQUENCE</scope>
    <source>
        <strain evidence="7">LS3</strain>
    </source>
</reference>
<keyword evidence="3 6" id="KW-0687">Ribonucleoprotein</keyword>
<dbReference type="Pfam" id="PF01781">
    <property type="entry name" value="Ribosomal_L38e"/>
    <property type="match status" value="1"/>
</dbReference>
<dbReference type="InterPro" id="IPR002675">
    <property type="entry name" value="Ribosomal_eL38"/>
</dbReference>
<dbReference type="FunFam" id="3.30.720.90:FF:000002">
    <property type="entry name" value="60S ribosomal proteins L38"/>
    <property type="match status" value="1"/>
</dbReference>
<dbReference type="PANTHER" id="PTHR10965">
    <property type="entry name" value="60S RIBOSOMAL PROTEIN L38"/>
    <property type="match status" value="1"/>
</dbReference>
<dbReference type="GO" id="GO:0003735">
    <property type="term" value="F:structural constituent of ribosome"/>
    <property type="evidence" value="ECO:0007669"/>
    <property type="project" value="InterPro"/>
</dbReference>
<comment type="similarity">
    <text evidence="1 6">Belongs to the eukaryotic ribosomal protein eL38 family.</text>
</comment>
<accession>A0A060TIU8</accession>
<dbReference type="Gene3D" id="3.30.720.90">
    <property type="match status" value="1"/>
</dbReference>
<evidence type="ECO:0000256" key="6">
    <source>
        <dbReference type="RuleBase" id="RU003445"/>
    </source>
</evidence>
<dbReference type="PhylomeDB" id="A0A060TIU8"/>